<keyword evidence="3" id="KW-0560">Oxidoreductase</keyword>
<dbReference type="Pfam" id="PF00296">
    <property type="entry name" value="Bac_luciferase"/>
    <property type="match status" value="1"/>
</dbReference>
<evidence type="ECO:0000256" key="1">
    <source>
        <dbReference type="ARBA" id="ARBA00022630"/>
    </source>
</evidence>
<dbReference type="Gene3D" id="3.20.20.30">
    <property type="entry name" value="Luciferase-like domain"/>
    <property type="match status" value="1"/>
</dbReference>
<evidence type="ECO:0000256" key="2">
    <source>
        <dbReference type="ARBA" id="ARBA00022643"/>
    </source>
</evidence>
<dbReference type="InterPro" id="IPR011251">
    <property type="entry name" value="Luciferase-like_dom"/>
</dbReference>
<dbReference type="CDD" id="cd01095">
    <property type="entry name" value="Nitrilotriacetate_monoxgenase"/>
    <property type="match status" value="1"/>
</dbReference>
<dbReference type="PANTHER" id="PTHR30011">
    <property type="entry name" value="ALKANESULFONATE MONOOXYGENASE-RELATED"/>
    <property type="match status" value="1"/>
</dbReference>
<evidence type="ECO:0000259" key="6">
    <source>
        <dbReference type="Pfam" id="PF00296"/>
    </source>
</evidence>
<gene>
    <name evidence="7" type="ORF">H9632_15975</name>
</gene>
<proteinExistence type="inferred from homology"/>
<evidence type="ECO:0000313" key="7">
    <source>
        <dbReference type="EMBL" id="MBD8034568.1"/>
    </source>
</evidence>
<evidence type="ECO:0000313" key="8">
    <source>
        <dbReference type="Proteomes" id="UP000600565"/>
    </source>
</evidence>
<comment type="caution">
    <text evidence="7">The sequence shown here is derived from an EMBL/GenBank/DDBJ whole genome shotgun (WGS) entry which is preliminary data.</text>
</comment>
<evidence type="ECO:0000256" key="3">
    <source>
        <dbReference type="ARBA" id="ARBA00023002"/>
    </source>
</evidence>
<evidence type="ECO:0000256" key="5">
    <source>
        <dbReference type="ARBA" id="ARBA00033748"/>
    </source>
</evidence>
<name>A0ABR8XRK8_9BACL</name>
<comment type="similarity">
    <text evidence="5">Belongs to the NtaA/SnaA/DszA monooxygenase family.</text>
</comment>
<feature type="domain" description="Luciferase-like" evidence="6">
    <location>
        <begin position="22"/>
        <end position="379"/>
    </location>
</feature>
<keyword evidence="2" id="KW-0288">FMN</keyword>
<dbReference type="EMBL" id="JACSPW010000018">
    <property type="protein sequence ID" value="MBD8034568.1"/>
    <property type="molecule type" value="Genomic_DNA"/>
</dbReference>
<organism evidence="7 8">
    <name type="scientific">Solibacillus merdavium</name>
    <dbReference type="NCBI Taxonomy" id="2762218"/>
    <lineage>
        <taxon>Bacteria</taxon>
        <taxon>Bacillati</taxon>
        <taxon>Bacillota</taxon>
        <taxon>Bacilli</taxon>
        <taxon>Bacillales</taxon>
        <taxon>Caryophanaceae</taxon>
        <taxon>Solibacillus</taxon>
    </lineage>
</organism>
<accession>A0ABR8XRK8</accession>
<dbReference type="InterPro" id="IPR016215">
    <property type="entry name" value="NTA_MOA"/>
</dbReference>
<dbReference type="PANTHER" id="PTHR30011:SF16">
    <property type="entry name" value="C2H2 FINGER DOMAIN TRANSCRIPTION FACTOR (EUROFUNG)-RELATED"/>
    <property type="match status" value="1"/>
</dbReference>
<keyword evidence="8" id="KW-1185">Reference proteome</keyword>
<dbReference type="InterPro" id="IPR051260">
    <property type="entry name" value="Diverse_substr_monoxygenases"/>
</dbReference>
<dbReference type="NCBIfam" id="TIGR03860">
    <property type="entry name" value="FMN_nitrolo"/>
    <property type="match status" value="1"/>
</dbReference>
<keyword evidence="1" id="KW-0285">Flavoprotein</keyword>
<protein>
    <submittedName>
        <fullName evidence="7">LLM class flavin-dependent oxidoreductase</fullName>
    </submittedName>
</protein>
<keyword evidence="4" id="KW-0503">Monooxygenase</keyword>
<dbReference type="PIRSF" id="PIRSF000337">
    <property type="entry name" value="NTA_MOA"/>
    <property type="match status" value="1"/>
</dbReference>
<reference evidence="7 8" key="1">
    <citation type="submission" date="2020-08" db="EMBL/GenBank/DDBJ databases">
        <title>A Genomic Blueprint of the Chicken Gut Microbiome.</title>
        <authorList>
            <person name="Gilroy R."/>
            <person name="Ravi A."/>
            <person name="Getino M."/>
            <person name="Pursley I."/>
            <person name="Horton D.L."/>
            <person name="Alikhan N.-F."/>
            <person name="Baker D."/>
            <person name="Gharbi K."/>
            <person name="Hall N."/>
            <person name="Watson M."/>
            <person name="Adriaenssens E.M."/>
            <person name="Foster-Nyarko E."/>
            <person name="Jarju S."/>
            <person name="Secka A."/>
            <person name="Antonio M."/>
            <person name="Oren A."/>
            <person name="Chaudhuri R."/>
            <person name="La Ragione R.M."/>
            <person name="Hildebrand F."/>
            <person name="Pallen M.J."/>
        </authorList>
    </citation>
    <scope>NUCLEOTIDE SEQUENCE [LARGE SCALE GENOMIC DNA]</scope>
    <source>
        <strain evidence="7 8">Sa1YVA6</strain>
    </source>
</reference>
<dbReference type="InterPro" id="IPR036661">
    <property type="entry name" value="Luciferase-like_sf"/>
</dbReference>
<dbReference type="SUPFAM" id="SSF51679">
    <property type="entry name" value="Bacterial luciferase-like"/>
    <property type="match status" value="1"/>
</dbReference>
<dbReference type="Proteomes" id="UP000600565">
    <property type="component" value="Unassembled WGS sequence"/>
</dbReference>
<dbReference type="RefSeq" id="WP_191705066.1">
    <property type="nucleotide sequence ID" value="NZ_JACSPW010000018.1"/>
</dbReference>
<sequence length="441" mass="49804">MVKKQVHFGAMIHGVGGHISSWRHPEVNPKQSVDLQFYTQQAQIAERGKFDVVFIADGLFINEKSIPHFLNRFEPVTILSALAAVTNQVGLVGTISTSYSEPFNVARQLASLDLISNGRAGWNVVTTPLESTALNFNKKIEDHPSHPERYEIAKEYLDVVKGLWDSWEDDAFITDIEKDLFFDKEKLHVLDYKGKYFNVRGPLNIQRSIQGQPVIFQAGSSPAGIELAARDADAVFSAPKSLEESQQFKQKLADASLNVGRNTELKLFPGISPIVGDTAEEAEKRYWEVAELVSDEKALAYLGRYFDHHDFSQYNIDAPFPELGDLGRNSFQAFTDRIKQYAKEEKLTLREVALREATPRSNFIGTPEHIADEIIRWIDADAADGFIITTVAPHTLEDFVEKVVPILQEKGYYREDYPASTLRENLGLPIKENRYSKQLIK</sequence>
<evidence type="ECO:0000256" key="4">
    <source>
        <dbReference type="ARBA" id="ARBA00023033"/>
    </source>
</evidence>